<evidence type="ECO:0008006" key="14">
    <source>
        <dbReference type="Google" id="ProtNLM"/>
    </source>
</evidence>
<keyword evidence="6" id="KW-0769">Symport</keyword>
<feature type="transmembrane region" description="Helical" evidence="11">
    <location>
        <begin position="50"/>
        <end position="74"/>
    </location>
</feature>
<comment type="subcellular location">
    <subcellularLocation>
        <location evidence="1">Lysosome membrane</location>
        <topology evidence="1">Multi-pass membrane protein</topology>
    </subcellularLocation>
</comment>
<comment type="caution">
    <text evidence="12">The sequence shown here is derived from an EMBL/GenBank/DDBJ whole genome shotgun (WGS) entry which is preliminary data.</text>
</comment>
<dbReference type="OrthoDB" id="75720at2759"/>
<evidence type="ECO:0000256" key="11">
    <source>
        <dbReference type="SAM" id="Phobius"/>
    </source>
</evidence>
<sequence length="282" mass="32013">MAGREQSIHFAKAVSRLVGWIYTLCWSASFYPQPLLNWQRKSTRGLAIDYLTINVLGFVCYMISTSALFFSALIRHQYTERHAAFSEPTVRSNDIAFAAHAVVMSTLHYTQFWPRIWGFRVSRSQRLSRPIAGLFWGCISAVILIILLVWTRGRDGGRDAQDWAWIDVVYSCGHVKLLVTLVKYMPQVWVNYKRQSTDGWCIEQILLDFSGGVLSIVQLLIDASFQPDWSGVTGNPVKLGLGNITIFFDLIFITQHYLLYRHTGQGKVDESIGGTEQPLLAN</sequence>
<keyword evidence="5" id="KW-0677">Repeat</keyword>
<dbReference type="PANTHER" id="PTHR13131">
    <property type="entry name" value="CYSTINOSIN"/>
    <property type="match status" value="1"/>
</dbReference>
<evidence type="ECO:0000256" key="7">
    <source>
        <dbReference type="ARBA" id="ARBA00022989"/>
    </source>
</evidence>
<dbReference type="FunFam" id="1.20.1280.290:FF:000016">
    <property type="entry name" value="Cystinosin homolog"/>
    <property type="match status" value="1"/>
</dbReference>
<evidence type="ECO:0000256" key="10">
    <source>
        <dbReference type="ARBA" id="ARBA00048473"/>
    </source>
</evidence>
<dbReference type="Pfam" id="PF04193">
    <property type="entry name" value="PQ-loop"/>
    <property type="match status" value="2"/>
</dbReference>
<accession>A0A8H7A5Z6</accession>
<dbReference type="InterPro" id="IPR005282">
    <property type="entry name" value="LC_transporter"/>
</dbReference>
<protein>
    <recommendedName>
        <fullName evidence="14">Cystinosin</fullName>
    </recommendedName>
</protein>
<proteinExistence type="inferred from homology"/>
<evidence type="ECO:0000256" key="8">
    <source>
        <dbReference type="ARBA" id="ARBA00023136"/>
    </source>
</evidence>
<keyword evidence="3" id="KW-0813">Transport</keyword>
<dbReference type="InterPro" id="IPR006603">
    <property type="entry name" value="PQ-loop_rpt"/>
</dbReference>
<evidence type="ECO:0000256" key="1">
    <source>
        <dbReference type="ARBA" id="ARBA00004155"/>
    </source>
</evidence>
<dbReference type="SMART" id="SM00679">
    <property type="entry name" value="CTNS"/>
    <property type="match status" value="2"/>
</dbReference>
<evidence type="ECO:0000313" key="13">
    <source>
        <dbReference type="Proteomes" id="UP000606974"/>
    </source>
</evidence>
<keyword evidence="8 11" id="KW-0472">Membrane</keyword>
<dbReference type="PANTHER" id="PTHR13131:SF5">
    <property type="entry name" value="CYSTINOSIN"/>
    <property type="match status" value="1"/>
</dbReference>
<evidence type="ECO:0000256" key="9">
    <source>
        <dbReference type="ARBA" id="ARBA00023228"/>
    </source>
</evidence>
<feature type="transmembrane region" description="Helical" evidence="11">
    <location>
        <begin position="163"/>
        <end position="184"/>
    </location>
</feature>
<evidence type="ECO:0000256" key="3">
    <source>
        <dbReference type="ARBA" id="ARBA00022448"/>
    </source>
</evidence>
<keyword evidence="4 11" id="KW-0812">Transmembrane</keyword>
<evidence type="ECO:0000256" key="2">
    <source>
        <dbReference type="ARBA" id="ARBA00006855"/>
    </source>
</evidence>
<feature type="transmembrane region" description="Helical" evidence="11">
    <location>
        <begin position="131"/>
        <end position="151"/>
    </location>
</feature>
<dbReference type="GO" id="GO:0005774">
    <property type="term" value="C:vacuolar membrane"/>
    <property type="evidence" value="ECO:0007669"/>
    <property type="project" value="TreeGrafter"/>
</dbReference>
<evidence type="ECO:0000256" key="6">
    <source>
        <dbReference type="ARBA" id="ARBA00022847"/>
    </source>
</evidence>
<name>A0A8H7A5Z6_9EURO</name>
<dbReference type="AlphaFoldDB" id="A0A8H7A5Z6"/>
<gene>
    <name evidence="12" type="ORF">GJ744_004023</name>
</gene>
<reference evidence="12" key="1">
    <citation type="submission" date="2020-02" db="EMBL/GenBank/DDBJ databases">
        <authorList>
            <person name="Palmer J.M."/>
        </authorList>
    </citation>
    <scope>NUCLEOTIDE SEQUENCE</scope>
    <source>
        <strain evidence="12">EPUS1.4</strain>
        <tissue evidence="12">Thallus</tissue>
    </source>
</reference>
<dbReference type="Proteomes" id="UP000606974">
    <property type="component" value="Unassembled WGS sequence"/>
</dbReference>
<dbReference type="GO" id="GO:0015184">
    <property type="term" value="F:L-cystine transmembrane transporter activity"/>
    <property type="evidence" value="ECO:0007669"/>
    <property type="project" value="TreeGrafter"/>
</dbReference>
<keyword evidence="13" id="KW-1185">Reference proteome</keyword>
<dbReference type="GO" id="GO:0015293">
    <property type="term" value="F:symporter activity"/>
    <property type="evidence" value="ECO:0007669"/>
    <property type="project" value="UniProtKB-KW"/>
</dbReference>
<evidence type="ECO:0000313" key="12">
    <source>
        <dbReference type="EMBL" id="KAF7503265.1"/>
    </source>
</evidence>
<dbReference type="GO" id="GO:0000324">
    <property type="term" value="C:fungal-type vacuole"/>
    <property type="evidence" value="ECO:0007669"/>
    <property type="project" value="TreeGrafter"/>
</dbReference>
<dbReference type="Gene3D" id="1.20.1280.290">
    <property type="match status" value="1"/>
</dbReference>
<evidence type="ECO:0000256" key="5">
    <source>
        <dbReference type="ARBA" id="ARBA00022737"/>
    </source>
</evidence>
<comment type="similarity">
    <text evidence="2">Belongs to the cystinosin family.</text>
</comment>
<feature type="transmembrane region" description="Helical" evidence="11">
    <location>
        <begin position="20"/>
        <end position="38"/>
    </location>
</feature>
<comment type="catalytic activity">
    <reaction evidence="10">
        <text>L-cystine(out) + H(+)(out) = L-cystine(in) + H(+)(in)</text>
        <dbReference type="Rhea" id="RHEA:66172"/>
        <dbReference type="ChEBI" id="CHEBI:15378"/>
        <dbReference type="ChEBI" id="CHEBI:35491"/>
    </reaction>
    <physiologicalReaction direction="left-to-right" evidence="10">
        <dbReference type="Rhea" id="RHEA:66173"/>
    </physiologicalReaction>
</comment>
<keyword evidence="7 11" id="KW-1133">Transmembrane helix</keyword>
<evidence type="ECO:0000256" key="4">
    <source>
        <dbReference type="ARBA" id="ARBA00022692"/>
    </source>
</evidence>
<keyword evidence="9" id="KW-0458">Lysosome</keyword>
<organism evidence="12 13">
    <name type="scientific">Endocarpon pusillum</name>
    <dbReference type="NCBI Taxonomy" id="364733"/>
    <lineage>
        <taxon>Eukaryota</taxon>
        <taxon>Fungi</taxon>
        <taxon>Dikarya</taxon>
        <taxon>Ascomycota</taxon>
        <taxon>Pezizomycotina</taxon>
        <taxon>Eurotiomycetes</taxon>
        <taxon>Chaetothyriomycetidae</taxon>
        <taxon>Verrucariales</taxon>
        <taxon>Verrucariaceae</taxon>
        <taxon>Endocarpon</taxon>
    </lineage>
</organism>
<dbReference type="EMBL" id="JAACFV010000187">
    <property type="protein sequence ID" value="KAF7503265.1"/>
    <property type="molecule type" value="Genomic_DNA"/>
</dbReference>